<dbReference type="EMBL" id="BAABBN010000007">
    <property type="protein sequence ID" value="GAA3925555.1"/>
    <property type="molecule type" value="Genomic_DNA"/>
</dbReference>
<dbReference type="InterPro" id="IPR001647">
    <property type="entry name" value="HTH_TetR"/>
</dbReference>
<dbReference type="PANTHER" id="PTHR30055">
    <property type="entry name" value="HTH-TYPE TRANSCRIPTIONAL REGULATOR RUTR"/>
    <property type="match status" value="1"/>
</dbReference>
<evidence type="ECO:0000256" key="4">
    <source>
        <dbReference type="PROSITE-ProRule" id="PRU00335"/>
    </source>
</evidence>
<feature type="DNA-binding region" description="H-T-H motif" evidence="4">
    <location>
        <begin position="33"/>
        <end position="52"/>
    </location>
</feature>
<reference evidence="7" key="1">
    <citation type="journal article" date="2019" name="Int. J. Syst. Evol. Microbiol.">
        <title>The Global Catalogue of Microorganisms (GCM) 10K type strain sequencing project: providing services to taxonomists for standard genome sequencing and annotation.</title>
        <authorList>
            <consortium name="The Broad Institute Genomics Platform"/>
            <consortium name="The Broad Institute Genome Sequencing Center for Infectious Disease"/>
            <person name="Wu L."/>
            <person name="Ma J."/>
        </authorList>
    </citation>
    <scope>NUCLEOTIDE SEQUENCE [LARGE SCALE GENOMIC DNA]</scope>
    <source>
        <strain evidence="7">JCM 17551</strain>
    </source>
</reference>
<dbReference type="InterPro" id="IPR025996">
    <property type="entry name" value="MT1864/Rv1816-like_C"/>
</dbReference>
<dbReference type="PROSITE" id="PS50977">
    <property type="entry name" value="HTH_TETR_2"/>
    <property type="match status" value="1"/>
</dbReference>
<evidence type="ECO:0000313" key="7">
    <source>
        <dbReference type="Proteomes" id="UP001501565"/>
    </source>
</evidence>
<name>A0ABP7MNK0_9GAMM</name>
<evidence type="ECO:0000256" key="3">
    <source>
        <dbReference type="ARBA" id="ARBA00023163"/>
    </source>
</evidence>
<evidence type="ECO:0000259" key="5">
    <source>
        <dbReference type="PROSITE" id="PS50977"/>
    </source>
</evidence>
<evidence type="ECO:0000256" key="2">
    <source>
        <dbReference type="ARBA" id="ARBA00023125"/>
    </source>
</evidence>
<gene>
    <name evidence="6" type="ORF">GCM10022277_22030</name>
</gene>
<dbReference type="InterPro" id="IPR050109">
    <property type="entry name" value="HTH-type_TetR-like_transc_reg"/>
</dbReference>
<keyword evidence="2 4" id="KW-0238">DNA-binding</keyword>
<sequence>MEKTSNYHHGNLRQTLLDIACEHIRNKGVDGLSLRAIAKQAGVSANAPYRHFSDKRALLIAIAVVGFEELVERMKEVEDIAKDVLDEFQLKGKAYIQFAGDCPEKYKLMFGPAIGDRLGDPDLVQAAGDSYEMLLRSIRRGIEQGVFRDVPVQDLADPTWAMVHGISSLLIDGFFEQDAQKFRQLSIACPASGECSLETLLENNLRLIMHGILA</sequence>
<dbReference type="SUPFAM" id="SSF46689">
    <property type="entry name" value="Homeodomain-like"/>
    <property type="match status" value="1"/>
</dbReference>
<keyword evidence="7" id="KW-1185">Reference proteome</keyword>
<dbReference type="Proteomes" id="UP001501565">
    <property type="component" value="Unassembled WGS sequence"/>
</dbReference>
<evidence type="ECO:0000256" key="1">
    <source>
        <dbReference type="ARBA" id="ARBA00023015"/>
    </source>
</evidence>
<evidence type="ECO:0000313" key="6">
    <source>
        <dbReference type="EMBL" id="GAA3925555.1"/>
    </source>
</evidence>
<keyword evidence="3" id="KW-0804">Transcription</keyword>
<accession>A0ABP7MNK0</accession>
<dbReference type="InterPro" id="IPR009057">
    <property type="entry name" value="Homeodomain-like_sf"/>
</dbReference>
<dbReference type="RefSeq" id="WP_344798515.1">
    <property type="nucleotide sequence ID" value="NZ_BAABBN010000007.1"/>
</dbReference>
<feature type="domain" description="HTH tetR-type" evidence="5">
    <location>
        <begin position="10"/>
        <end position="70"/>
    </location>
</feature>
<protein>
    <submittedName>
        <fullName evidence="6">TetR/AcrR family transcriptional regulator</fullName>
    </submittedName>
</protein>
<dbReference type="Gene3D" id="1.10.357.10">
    <property type="entry name" value="Tetracycline Repressor, domain 2"/>
    <property type="match status" value="1"/>
</dbReference>
<dbReference type="PANTHER" id="PTHR30055:SF234">
    <property type="entry name" value="HTH-TYPE TRANSCRIPTIONAL REGULATOR BETI"/>
    <property type="match status" value="1"/>
</dbReference>
<dbReference type="Pfam" id="PF13305">
    <property type="entry name" value="TetR_C_33"/>
    <property type="match status" value="1"/>
</dbReference>
<comment type="caution">
    <text evidence="6">The sequence shown here is derived from an EMBL/GenBank/DDBJ whole genome shotgun (WGS) entry which is preliminary data.</text>
</comment>
<dbReference type="SUPFAM" id="SSF48498">
    <property type="entry name" value="Tetracyclin repressor-like, C-terminal domain"/>
    <property type="match status" value="1"/>
</dbReference>
<dbReference type="PRINTS" id="PR00455">
    <property type="entry name" value="HTHTETR"/>
</dbReference>
<dbReference type="InterPro" id="IPR036271">
    <property type="entry name" value="Tet_transcr_reg_TetR-rel_C_sf"/>
</dbReference>
<organism evidence="6 7">
    <name type="scientific">Litoribacillus peritrichatus</name>
    <dbReference type="NCBI Taxonomy" id="718191"/>
    <lineage>
        <taxon>Bacteria</taxon>
        <taxon>Pseudomonadati</taxon>
        <taxon>Pseudomonadota</taxon>
        <taxon>Gammaproteobacteria</taxon>
        <taxon>Oceanospirillales</taxon>
        <taxon>Oceanospirillaceae</taxon>
        <taxon>Litoribacillus</taxon>
    </lineage>
</organism>
<dbReference type="Pfam" id="PF00440">
    <property type="entry name" value="TetR_N"/>
    <property type="match status" value="1"/>
</dbReference>
<keyword evidence="1" id="KW-0805">Transcription regulation</keyword>
<proteinExistence type="predicted"/>